<reference evidence="4" key="1">
    <citation type="submission" date="2016-07" db="EMBL/GenBank/DDBJ databases">
        <authorList>
            <person name="Florea S."/>
            <person name="Webb J.S."/>
            <person name="Jaromczyk J."/>
            <person name="Schardl C.L."/>
        </authorList>
    </citation>
    <scope>NUCLEOTIDE SEQUENCE [LARGE SCALE GENOMIC DNA]</scope>
</reference>
<dbReference type="GeneID" id="29080303"/>
<keyword evidence="4" id="KW-1185">Reference proteome</keyword>
<dbReference type="KEGG" id="vg:29080303"/>
<dbReference type="RefSeq" id="YP_009287508.1">
    <property type="nucleotide sequence ID" value="NC_031074.1"/>
</dbReference>
<protein>
    <recommendedName>
        <fullName evidence="2">LtfC/p132/Gp6 beta-sandwich domain-containing protein</fullName>
    </recommendedName>
</protein>
<evidence type="ECO:0000313" key="4">
    <source>
        <dbReference type="Proteomes" id="UP000202170"/>
    </source>
</evidence>
<dbReference type="Proteomes" id="UP000202170">
    <property type="component" value="Segment"/>
</dbReference>
<gene>
    <name evidence="3" type="primary">39</name>
    <name evidence="3" type="ORF">SEA_BANTAM_39</name>
</gene>
<feature type="domain" description="LtfC/p132/Gp6 beta-sandwich" evidence="2">
    <location>
        <begin position="140"/>
        <end position="233"/>
    </location>
</feature>
<accession>A0A1B3AYA3</accession>
<dbReference type="Pfam" id="PF23926">
    <property type="entry name" value="LtfC"/>
    <property type="match status" value="1"/>
</dbReference>
<proteinExistence type="predicted"/>
<sequence>MADITFMHVTGQWGHVIDDTTLDPDSDPDEVRPTGSIRFTPQVDWLPTGTPTRSVSASPVSATIEQGEIRDLQGRNGVRLVATIGGQRLRWKAEISIKYKGTALMTQTVTFRAPADGSTTLRLNDVAADNAPVDDGRQPTPVADLNLPTIGDYVYSYRLSSGEFPAGSELYYAIGAAPTPDVRWDFTISGGEATIRVPGADIAEVTSAESYWLMFRQSATGPVIELLTGKVRKK</sequence>
<feature type="region of interest" description="Disordered" evidence="1">
    <location>
        <begin position="19"/>
        <end position="56"/>
    </location>
</feature>
<dbReference type="EMBL" id="KX557272">
    <property type="protein sequence ID" value="AOE43729.1"/>
    <property type="molecule type" value="Genomic_DNA"/>
</dbReference>
<evidence type="ECO:0000256" key="1">
    <source>
        <dbReference type="SAM" id="MobiDB-lite"/>
    </source>
</evidence>
<name>A0A1B3AYA3_9CAUD</name>
<organism evidence="3 4">
    <name type="scientific">Gordonia phage Bantam</name>
    <dbReference type="NCBI Taxonomy" id="1887641"/>
    <lineage>
        <taxon>Viruses</taxon>
        <taxon>Duplodnaviria</taxon>
        <taxon>Heunggongvirae</taxon>
        <taxon>Uroviricota</taxon>
        <taxon>Caudoviricetes</taxon>
        <taxon>Bantamvirus</taxon>
        <taxon>Bantamvirus bantam</taxon>
    </lineage>
</organism>
<evidence type="ECO:0000313" key="3">
    <source>
        <dbReference type="EMBL" id="AOE43729.1"/>
    </source>
</evidence>
<evidence type="ECO:0000259" key="2">
    <source>
        <dbReference type="Pfam" id="PF23926"/>
    </source>
</evidence>
<dbReference type="InterPro" id="IPR055688">
    <property type="entry name" value="LtfC/p132/Gp6_b-sand"/>
</dbReference>
<dbReference type="OrthoDB" id="16750at10239"/>